<sequence length="62" mass="6819">MFKSAVDRLGGEIRCSRAIEICQNIHSSAFESAFQLHDLAEDLGCCIADDIDDLGHDAFALY</sequence>
<reference evidence="2" key="1">
    <citation type="submission" date="2018-05" db="EMBL/GenBank/DDBJ databases">
        <authorList>
            <person name="Li Y."/>
        </authorList>
    </citation>
    <scope>NUCLEOTIDE SEQUENCE [LARGE SCALE GENOMIC DNA]</scope>
    <source>
        <strain evidence="2">sk1b4</strain>
    </source>
</reference>
<name>A0A2V1K6H1_9ACTO</name>
<comment type="caution">
    <text evidence="1">The sequence shown here is derived from an EMBL/GenBank/DDBJ whole genome shotgun (WGS) entry which is preliminary data.</text>
</comment>
<dbReference type="EMBL" id="QETB01000005">
    <property type="protein sequence ID" value="PWF25778.1"/>
    <property type="molecule type" value="Genomic_DNA"/>
</dbReference>
<dbReference type="Proteomes" id="UP000245283">
    <property type="component" value="Unassembled WGS sequence"/>
</dbReference>
<dbReference type="AlphaFoldDB" id="A0A2V1K6H1"/>
<gene>
    <name evidence="1" type="ORF">DD236_10090</name>
</gene>
<protein>
    <submittedName>
        <fullName evidence="1">Uncharacterized protein</fullName>
    </submittedName>
</protein>
<proteinExistence type="predicted"/>
<keyword evidence="2" id="KW-1185">Reference proteome</keyword>
<evidence type="ECO:0000313" key="1">
    <source>
        <dbReference type="EMBL" id="PWF25778.1"/>
    </source>
</evidence>
<evidence type="ECO:0000313" key="2">
    <source>
        <dbReference type="Proteomes" id="UP000245283"/>
    </source>
</evidence>
<accession>A0A2V1K6H1</accession>
<organism evidence="1 2">
    <name type="scientific">Ancrocorticia populi</name>
    <dbReference type="NCBI Taxonomy" id="2175228"/>
    <lineage>
        <taxon>Bacteria</taxon>
        <taxon>Bacillati</taxon>
        <taxon>Actinomycetota</taxon>
        <taxon>Actinomycetes</taxon>
        <taxon>Actinomycetales</taxon>
        <taxon>Actinomycetaceae</taxon>
        <taxon>Ancrocorticia</taxon>
    </lineage>
</organism>